<feature type="domain" description="Ancillary SecYEG translocon subunit/Cell division coordinator CpoB TPR" evidence="10">
    <location>
        <begin position="17"/>
        <end position="200"/>
    </location>
</feature>
<evidence type="ECO:0000313" key="11">
    <source>
        <dbReference type="EMBL" id="KAF1017475.1"/>
    </source>
</evidence>
<comment type="similarity">
    <text evidence="7">Belongs to the YfgM family.</text>
</comment>
<evidence type="ECO:0000256" key="3">
    <source>
        <dbReference type="ARBA" id="ARBA00022692"/>
    </source>
</evidence>
<keyword evidence="5 9" id="KW-0472">Membrane</keyword>
<dbReference type="InterPro" id="IPR018704">
    <property type="entry name" value="SecYEG/CpoB_TPR"/>
</dbReference>
<dbReference type="PIRSF" id="PIRSF006170">
    <property type="entry name" value="YfgM"/>
    <property type="match status" value="1"/>
</dbReference>
<evidence type="ECO:0000256" key="4">
    <source>
        <dbReference type="ARBA" id="ARBA00022989"/>
    </source>
</evidence>
<evidence type="ECO:0000256" key="5">
    <source>
        <dbReference type="ARBA" id="ARBA00023136"/>
    </source>
</evidence>
<gene>
    <name evidence="11" type="ORF">GAK31_00740</name>
</gene>
<protein>
    <recommendedName>
        <fullName evidence="8">Ancillary SecYEG translocon subunit</fullName>
    </recommendedName>
</protein>
<keyword evidence="3 9" id="KW-0812">Transmembrane</keyword>
<dbReference type="Gene3D" id="1.25.40.10">
    <property type="entry name" value="Tetratricopeptide repeat domain"/>
    <property type="match status" value="1"/>
</dbReference>
<proteinExistence type="inferred from homology"/>
<keyword evidence="4 9" id="KW-1133">Transmembrane helix</keyword>
<accession>A0A7V8FJX6</accession>
<feature type="transmembrane region" description="Helical" evidence="9">
    <location>
        <begin position="25"/>
        <end position="44"/>
    </location>
</feature>
<dbReference type="EMBL" id="WNDS01000001">
    <property type="protein sequence ID" value="KAF1017475.1"/>
    <property type="molecule type" value="Genomic_DNA"/>
</dbReference>
<evidence type="ECO:0000256" key="7">
    <source>
        <dbReference type="ARBA" id="ARBA00024197"/>
    </source>
</evidence>
<evidence type="ECO:0000256" key="9">
    <source>
        <dbReference type="SAM" id="Phobius"/>
    </source>
</evidence>
<dbReference type="GO" id="GO:0044877">
    <property type="term" value="F:protein-containing complex binding"/>
    <property type="evidence" value="ECO:0007669"/>
    <property type="project" value="InterPro"/>
</dbReference>
<evidence type="ECO:0000313" key="12">
    <source>
        <dbReference type="Proteomes" id="UP000487117"/>
    </source>
</evidence>
<dbReference type="Proteomes" id="UP000487117">
    <property type="component" value="Unassembled WGS sequence"/>
</dbReference>
<keyword evidence="6" id="KW-0143">Chaperone</keyword>
<evidence type="ECO:0000256" key="2">
    <source>
        <dbReference type="ARBA" id="ARBA00022475"/>
    </source>
</evidence>
<evidence type="ECO:0000256" key="6">
    <source>
        <dbReference type="ARBA" id="ARBA00023186"/>
    </source>
</evidence>
<dbReference type="AlphaFoldDB" id="A0A7V8FJX6"/>
<reference evidence="12" key="1">
    <citation type="journal article" date="2020" name="MBio">
        <title>Horizontal gene transfer to a defensive symbiont with a reduced genome amongst a multipartite beetle microbiome.</title>
        <authorList>
            <person name="Waterworth S.C."/>
            <person name="Florez L.V."/>
            <person name="Rees E.R."/>
            <person name="Hertweck C."/>
            <person name="Kaltenpoth M."/>
            <person name="Kwan J.C."/>
        </authorList>
    </citation>
    <scope>NUCLEOTIDE SEQUENCE [LARGE SCALE GENOMIC DNA]</scope>
</reference>
<comment type="caution">
    <text evidence="11">The sequence shown here is derived from an EMBL/GenBank/DDBJ whole genome shotgun (WGS) entry which is preliminary data.</text>
</comment>
<dbReference type="InterPro" id="IPR026039">
    <property type="entry name" value="YfgM"/>
</dbReference>
<organism evidence="11 12">
    <name type="scientific">Stenotrophomonas maltophilia</name>
    <name type="common">Pseudomonas maltophilia</name>
    <name type="synonym">Xanthomonas maltophilia</name>
    <dbReference type="NCBI Taxonomy" id="40324"/>
    <lineage>
        <taxon>Bacteria</taxon>
        <taxon>Pseudomonadati</taxon>
        <taxon>Pseudomonadota</taxon>
        <taxon>Gammaproteobacteria</taxon>
        <taxon>Lysobacterales</taxon>
        <taxon>Lysobacteraceae</taxon>
        <taxon>Stenotrophomonas</taxon>
        <taxon>Stenotrophomonas maltophilia group</taxon>
    </lineage>
</organism>
<evidence type="ECO:0000259" key="10">
    <source>
        <dbReference type="Pfam" id="PF09976"/>
    </source>
</evidence>
<sequence>MAIDDLLDEHEQSERVRSWLRKNGASILGGVVIAIGAIAGWQWWQKDQGNKLVLANMEYQKALVGLQQNKLDDAGKAVKALEGSGAGIYGDLAALQLAKAQVDAGKNDDALATLRAIKVEGDLKRVVDLRIARLLVATGKGEDAIKMLGGATDSSSQEIHGDALMAQGKRDAAREQYEKALKTLDVAAPQRRLLEIKVMDAGGTVAANPAESV</sequence>
<dbReference type="SUPFAM" id="SSF48452">
    <property type="entry name" value="TPR-like"/>
    <property type="match status" value="1"/>
</dbReference>
<dbReference type="PANTHER" id="PTHR38035:SF1">
    <property type="entry name" value="ANCILLARY SECYEG TRANSLOCON SUBUNIT"/>
    <property type="match status" value="1"/>
</dbReference>
<keyword evidence="2" id="KW-1003">Cell membrane</keyword>
<comment type="subcellular location">
    <subcellularLocation>
        <location evidence="1">Cell membrane</location>
        <topology evidence="1">Single-pass type II membrane protein</topology>
    </subcellularLocation>
</comment>
<evidence type="ECO:0000256" key="1">
    <source>
        <dbReference type="ARBA" id="ARBA00004401"/>
    </source>
</evidence>
<name>A0A7V8FJX6_STEMA</name>
<dbReference type="InterPro" id="IPR011990">
    <property type="entry name" value="TPR-like_helical_dom_sf"/>
</dbReference>
<dbReference type="GO" id="GO:0005886">
    <property type="term" value="C:plasma membrane"/>
    <property type="evidence" value="ECO:0007669"/>
    <property type="project" value="UniProtKB-SubCell"/>
</dbReference>
<evidence type="ECO:0000256" key="8">
    <source>
        <dbReference type="ARBA" id="ARBA00024235"/>
    </source>
</evidence>
<dbReference type="PANTHER" id="PTHR38035">
    <property type="entry name" value="UPF0070 PROTEIN YFGM"/>
    <property type="match status" value="1"/>
</dbReference>
<dbReference type="Pfam" id="PF09976">
    <property type="entry name" value="TPR_21"/>
    <property type="match status" value="1"/>
</dbReference>